<dbReference type="InterPro" id="IPR013766">
    <property type="entry name" value="Thioredoxin_domain"/>
</dbReference>
<dbReference type="PROSITE" id="PS51352">
    <property type="entry name" value="THIOREDOXIN_2"/>
    <property type="match status" value="1"/>
</dbReference>
<dbReference type="PATRIC" id="fig|1348663.4.peg.817"/>
<evidence type="ECO:0000256" key="3">
    <source>
        <dbReference type="ARBA" id="ARBA00023163"/>
    </source>
</evidence>
<keyword evidence="1" id="KW-0805">Transcription regulation</keyword>
<accession>A0A066Z1I4</accession>
<dbReference type="GO" id="GO:0004601">
    <property type="term" value="F:peroxidase activity"/>
    <property type="evidence" value="ECO:0007669"/>
    <property type="project" value="UniProtKB-KW"/>
</dbReference>
<evidence type="ECO:0000313" key="6">
    <source>
        <dbReference type="EMBL" id="KDN87367.1"/>
    </source>
</evidence>
<dbReference type="eggNOG" id="COG1225">
    <property type="taxonomic scope" value="Bacteria"/>
</dbReference>
<dbReference type="InterPro" id="IPR036390">
    <property type="entry name" value="WH_DNA-bd_sf"/>
</dbReference>
<keyword evidence="2" id="KW-0238">DNA-binding</keyword>
<evidence type="ECO:0000259" key="4">
    <source>
        <dbReference type="PROSITE" id="PS51118"/>
    </source>
</evidence>
<dbReference type="InterPro" id="IPR000866">
    <property type="entry name" value="AhpC/TSA"/>
</dbReference>
<dbReference type="InterPro" id="IPR036388">
    <property type="entry name" value="WH-like_DNA-bd_sf"/>
</dbReference>
<keyword evidence="6" id="KW-0575">Peroxidase</keyword>
<dbReference type="Pfam" id="PF00578">
    <property type="entry name" value="AhpC-TSA"/>
    <property type="match status" value="1"/>
</dbReference>
<evidence type="ECO:0000313" key="7">
    <source>
        <dbReference type="Proteomes" id="UP000027178"/>
    </source>
</evidence>
<dbReference type="EMBL" id="JNBY01000037">
    <property type="protein sequence ID" value="KDN87367.1"/>
    <property type="molecule type" value="Genomic_DNA"/>
</dbReference>
<dbReference type="InterPro" id="IPR036249">
    <property type="entry name" value="Thioredoxin-like_sf"/>
</dbReference>
<feature type="domain" description="HTH hxlR-type" evidence="4">
    <location>
        <begin position="23"/>
        <end position="120"/>
    </location>
</feature>
<protein>
    <submittedName>
        <fullName evidence="6">HxlR family transcriptional regulator</fullName>
        <ecNumber evidence="6">1.11.1.15</ecNumber>
    </submittedName>
</protein>
<dbReference type="Pfam" id="PF01638">
    <property type="entry name" value="HxlR"/>
    <property type="match status" value="1"/>
</dbReference>
<evidence type="ECO:0000256" key="1">
    <source>
        <dbReference type="ARBA" id="ARBA00023015"/>
    </source>
</evidence>
<dbReference type="PROSITE" id="PS51118">
    <property type="entry name" value="HTH_HXLR"/>
    <property type="match status" value="1"/>
</dbReference>
<dbReference type="Gene3D" id="1.10.10.10">
    <property type="entry name" value="Winged helix-like DNA-binding domain superfamily/Winged helix DNA-binding domain"/>
    <property type="match status" value="1"/>
</dbReference>
<dbReference type="Proteomes" id="UP000027178">
    <property type="component" value="Unassembled WGS sequence"/>
</dbReference>
<dbReference type="PANTHER" id="PTHR33204:SF18">
    <property type="entry name" value="TRANSCRIPTIONAL REGULATORY PROTEIN"/>
    <property type="match status" value="1"/>
</dbReference>
<dbReference type="HOGENOM" id="CLU_993619_0_0_11"/>
<keyword evidence="7" id="KW-1185">Reference proteome</keyword>
<dbReference type="EC" id="1.11.1.15" evidence="6"/>
<evidence type="ECO:0000256" key="2">
    <source>
        <dbReference type="ARBA" id="ARBA00023125"/>
    </source>
</evidence>
<name>A0A066Z1I4_9ACTN</name>
<dbReference type="GO" id="GO:0003677">
    <property type="term" value="F:DNA binding"/>
    <property type="evidence" value="ECO:0007669"/>
    <property type="project" value="UniProtKB-KW"/>
</dbReference>
<dbReference type="CDD" id="cd03017">
    <property type="entry name" value="PRX_BCP"/>
    <property type="match status" value="1"/>
</dbReference>
<gene>
    <name evidence="6" type="ORF">KCH_08580</name>
</gene>
<keyword evidence="6" id="KW-0560">Oxidoreductase</keyword>
<sequence>MEQRGRKWQGGSMRYTDVGDTDCSIAQALSVVGDWWTLLLVRDLAGGTHQFDALHEALGISRKVLTARLRSLVEDGVVEKRLYHAHPPRYAYHLTEKGWGLLPVLVALQDWGGRHLLGDGTLTATAEPDSAEARRVHALIGTRVPELALPVASADPHPRTADPVGDTPWTVLYCFPGAYAPGTQGHPPGWDEIPGAVGCTLESCTYRDRLADFTARGATVHGVSTQRPDQQAAFAAHQGLPFPLLSDAALRLTGALRLPTFRAGGAERLKRLTLLVDATRTVRAVLYPVPDPGGSVQDALALIDAAAQAG</sequence>
<dbReference type="SUPFAM" id="SSF52833">
    <property type="entry name" value="Thioredoxin-like"/>
    <property type="match status" value="1"/>
</dbReference>
<dbReference type="eggNOG" id="COG1733">
    <property type="taxonomic scope" value="Bacteria"/>
</dbReference>
<dbReference type="PANTHER" id="PTHR33204">
    <property type="entry name" value="TRANSCRIPTIONAL REGULATOR, MARR FAMILY"/>
    <property type="match status" value="1"/>
</dbReference>
<dbReference type="AlphaFoldDB" id="A0A066Z1I4"/>
<keyword evidence="3" id="KW-0804">Transcription</keyword>
<proteinExistence type="predicted"/>
<reference evidence="6 7" key="1">
    <citation type="submission" date="2014-05" db="EMBL/GenBank/DDBJ databases">
        <title>Draft Genome Sequence of Kitasatospora cheerisanensis KCTC 2395.</title>
        <authorList>
            <person name="Nam D.H."/>
        </authorList>
    </citation>
    <scope>NUCLEOTIDE SEQUENCE [LARGE SCALE GENOMIC DNA]</scope>
    <source>
        <strain evidence="6 7">KCTC 2395</strain>
    </source>
</reference>
<comment type="caution">
    <text evidence="6">The sequence shown here is derived from an EMBL/GenBank/DDBJ whole genome shotgun (WGS) entry which is preliminary data.</text>
</comment>
<organism evidence="6 7">
    <name type="scientific">Kitasatospora cheerisanensis KCTC 2395</name>
    <dbReference type="NCBI Taxonomy" id="1348663"/>
    <lineage>
        <taxon>Bacteria</taxon>
        <taxon>Bacillati</taxon>
        <taxon>Actinomycetota</taxon>
        <taxon>Actinomycetes</taxon>
        <taxon>Kitasatosporales</taxon>
        <taxon>Streptomycetaceae</taxon>
        <taxon>Kitasatospora</taxon>
    </lineage>
</organism>
<feature type="domain" description="Thioredoxin" evidence="5">
    <location>
        <begin position="138"/>
        <end position="308"/>
    </location>
</feature>
<dbReference type="SUPFAM" id="SSF46785">
    <property type="entry name" value="Winged helix' DNA-binding domain"/>
    <property type="match status" value="1"/>
</dbReference>
<dbReference type="InterPro" id="IPR002577">
    <property type="entry name" value="HTH_HxlR"/>
</dbReference>
<dbReference type="Gene3D" id="3.40.30.10">
    <property type="entry name" value="Glutaredoxin"/>
    <property type="match status" value="1"/>
</dbReference>
<evidence type="ECO:0000259" key="5">
    <source>
        <dbReference type="PROSITE" id="PS51352"/>
    </source>
</evidence>